<name>A0A5J9WEH2_9POAL</name>
<organism evidence="2 3">
    <name type="scientific">Eragrostis curvula</name>
    <name type="common">weeping love grass</name>
    <dbReference type="NCBI Taxonomy" id="38414"/>
    <lineage>
        <taxon>Eukaryota</taxon>
        <taxon>Viridiplantae</taxon>
        <taxon>Streptophyta</taxon>
        <taxon>Embryophyta</taxon>
        <taxon>Tracheophyta</taxon>
        <taxon>Spermatophyta</taxon>
        <taxon>Magnoliopsida</taxon>
        <taxon>Liliopsida</taxon>
        <taxon>Poales</taxon>
        <taxon>Poaceae</taxon>
        <taxon>PACMAD clade</taxon>
        <taxon>Chloridoideae</taxon>
        <taxon>Eragrostideae</taxon>
        <taxon>Eragrostidinae</taxon>
        <taxon>Eragrostis</taxon>
    </lineage>
</organism>
<sequence>DIDTATKAILDRANSLWYRDFKLAADSYSNTMSRLFKESLDASELFGRTVNDLHHKLVKDLTSQLRTRNSSDSRVNPPFDNNRDPSSQTNVPNNTNLATDADLLQNGENEDTPNRDGCYHSETYIRSSSIDIEQFESTSFPNDSSHQNATDMRDGVCTSDCSESNEDVGVGHSGLGTNGHQPMELFLFADSIAGGQTSHSALPNISIASSGNDNVIIDSVDKECSGVYNCSVDVNLCRELIVYSGPSCIFPSSKGQSQLNEDMDCYHGQDAVQNSCSANVERQYDAEQNSCSANIGISSDQPIINDGASS</sequence>
<feature type="compositionally biased region" description="Polar residues" evidence="1">
    <location>
        <begin position="64"/>
        <end position="74"/>
    </location>
</feature>
<feature type="region of interest" description="Disordered" evidence="1">
    <location>
        <begin position="64"/>
        <end position="97"/>
    </location>
</feature>
<evidence type="ECO:0000313" key="2">
    <source>
        <dbReference type="EMBL" id="TVU46433.1"/>
    </source>
</evidence>
<proteinExistence type="predicted"/>
<comment type="caution">
    <text evidence="2">The sequence shown here is derived from an EMBL/GenBank/DDBJ whole genome shotgun (WGS) entry which is preliminary data.</text>
</comment>
<dbReference type="Proteomes" id="UP000324897">
    <property type="component" value="Chromosome 5"/>
</dbReference>
<reference evidence="2 3" key="1">
    <citation type="journal article" date="2019" name="Sci. Rep.">
        <title>A high-quality genome of Eragrostis curvula grass provides insights into Poaceae evolution and supports new strategies to enhance forage quality.</title>
        <authorList>
            <person name="Carballo J."/>
            <person name="Santos B.A.C.M."/>
            <person name="Zappacosta D."/>
            <person name="Garbus I."/>
            <person name="Selva J.P."/>
            <person name="Gallo C.A."/>
            <person name="Diaz A."/>
            <person name="Albertini E."/>
            <person name="Caccamo M."/>
            <person name="Echenique V."/>
        </authorList>
    </citation>
    <scope>NUCLEOTIDE SEQUENCE [LARGE SCALE GENOMIC DNA]</scope>
    <source>
        <strain evidence="3">cv. Victoria</strain>
        <tissue evidence="2">Leaf</tissue>
    </source>
</reference>
<protein>
    <submittedName>
        <fullName evidence="2">Uncharacterized protein</fullName>
    </submittedName>
</protein>
<dbReference type="Gramene" id="TVU46433">
    <property type="protein sequence ID" value="TVU46433"/>
    <property type="gene ID" value="EJB05_05970"/>
</dbReference>
<feature type="compositionally biased region" description="Polar residues" evidence="1">
    <location>
        <begin position="84"/>
        <end position="97"/>
    </location>
</feature>
<evidence type="ECO:0000256" key="1">
    <source>
        <dbReference type="SAM" id="MobiDB-lite"/>
    </source>
</evidence>
<evidence type="ECO:0000313" key="3">
    <source>
        <dbReference type="Proteomes" id="UP000324897"/>
    </source>
</evidence>
<accession>A0A5J9WEH2</accession>
<keyword evidence="3" id="KW-1185">Reference proteome</keyword>
<feature type="non-terminal residue" evidence="2">
    <location>
        <position position="310"/>
    </location>
</feature>
<gene>
    <name evidence="2" type="ORF">EJB05_05970</name>
</gene>
<feature type="non-terminal residue" evidence="2">
    <location>
        <position position="1"/>
    </location>
</feature>
<dbReference type="AlphaFoldDB" id="A0A5J9WEH2"/>
<dbReference type="EMBL" id="RWGY01000004">
    <property type="protein sequence ID" value="TVU46433.1"/>
    <property type="molecule type" value="Genomic_DNA"/>
</dbReference>